<dbReference type="InterPro" id="IPR058626">
    <property type="entry name" value="MdtA-like_b-barrel"/>
</dbReference>
<gene>
    <name evidence="5" type="ORF">A2519_20025</name>
</gene>
<dbReference type="AlphaFoldDB" id="A0A1F7F2C6"/>
<proteinExistence type="inferred from homology"/>
<name>A0A1F7F2C6_UNCRA</name>
<reference evidence="5 6" key="1">
    <citation type="journal article" date="2016" name="Nat. Commun.">
        <title>Thousands of microbial genomes shed light on interconnected biogeochemical processes in an aquifer system.</title>
        <authorList>
            <person name="Anantharaman K."/>
            <person name="Brown C.T."/>
            <person name="Hug L.A."/>
            <person name="Sharon I."/>
            <person name="Castelle C.J."/>
            <person name="Probst A.J."/>
            <person name="Thomas B.C."/>
            <person name="Singh A."/>
            <person name="Wilkins M.J."/>
            <person name="Karaoz U."/>
            <person name="Brodie E.L."/>
            <person name="Williams K.H."/>
            <person name="Hubbard S.S."/>
            <person name="Banfield J.F."/>
        </authorList>
    </citation>
    <scope>NUCLEOTIDE SEQUENCE [LARGE SCALE GENOMIC DNA]</scope>
</reference>
<organism evidence="5 6">
    <name type="scientific">Candidatus Raymondbacteria bacterium RIFOXYD12_FULL_49_13</name>
    <dbReference type="NCBI Taxonomy" id="1817890"/>
    <lineage>
        <taxon>Bacteria</taxon>
        <taxon>Raymondiibacteriota</taxon>
    </lineage>
</organism>
<evidence type="ECO:0000256" key="2">
    <source>
        <dbReference type="ARBA" id="ARBA00009477"/>
    </source>
</evidence>
<evidence type="ECO:0000313" key="6">
    <source>
        <dbReference type="Proteomes" id="UP000179243"/>
    </source>
</evidence>
<comment type="subcellular location">
    <subcellularLocation>
        <location evidence="1">Cell membrane</location>
    </subcellularLocation>
</comment>
<evidence type="ECO:0000313" key="5">
    <source>
        <dbReference type="EMBL" id="OGK00687.1"/>
    </source>
</evidence>
<dbReference type="PANTHER" id="PTHR30469:SF15">
    <property type="entry name" value="HLYD FAMILY OF SECRETION PROTEINS"/>
    <property type="match status" value="1"/>
</dbReference>
<accession>A0A1F7F2C6</accession>
<protein>
    <submittedName>
        <fullName evidence="5">Uncharacterized protein</fullName>
    </submittedName>
</protein>
<comment type="similarity">
    <text evidence="2">Belongs to the membrane fusion protein (MFP) (TC 8.A.1) family.</text>
</comment>
<dbReference type="Proteomes" id="UP000179243">
    <property type="component" value="Unassembled WGS sequence"/>
</dbReference>
<dbReference type="InterPro" id="IPR058627">
    <property type="entry name" value="MdtA-like_C"/>
</dbReference>
<dbReference type="EMBL" id="MFYX01000142">
    <property type="protein sequence ID" value="OGK00687.1"/>
    <property type="molecule type" value="Genomic_DNA"/>
</dbReference>
<dbReference type="InterPro" id="IPR006143">
    <property type="entry name" value="RND_pump_MFP"/>
</dbReference>
<dbReference type="Gene3D" id="2.40.420.20">
    <property type="match status" value="1"/>
</dbReference>
<dbReference type="GO" id="GO:0015562">
    <property type="term" value="F:efflux transmembrane transporter activity"/>
    <property type="evidence" value="ECO:0007669"/>
    <property type="project" value="TreeGrafter"/>
</dbReference>
<dbReference type="NCBIfam" id="TIGR01730">
    <property type="entry name" value="RND_mfp"/>
    <property type="match status" value="1"/>
</dbReference>
<dbReference type="Gene3D" id="1.10.287.470">
    <property type="entry name" value="Helix hairpin bin"/>
    <property type="match status" value="1"/>
</dbReference>
<feature type="domain" description="Multidrug resistance protein MdtA-like beta-barrel" evidence="3">
    <location>
        <begin position="194"/>
        <end position="267"/>
    </location>
</feature>
<feature type="domain" description="Multidrug resistance protein MdtA-like C-terminal permuted SH3" evidence="4">
    <location>
        <begin position="271"/>
        <end position="329"/>
    </location>
</feature>
<dbReference type="Gene3D" id="2.40.30.170">
    <property type="match status" value="1"/>
</dbReference>
<dbReference type="SUPFAM" id="SSF111369">
    <property type="entry name" value="HlyD-like secretion proteins"/>
    <property type="match status" value="1"/>
</dbReference>
<dbReference type="PANTHER" id="PTHR30469">
    <property type="entry name" value="MULTIDRUG RESISTANCE PROTEIN MDTA"/>
    <property type="match status" value="1"/>
</dbReference>
<evidence type="ECO:0000256" key="1">
    <source>
        <dbReference type="ARBA" id="ARBA00004236"/>
    </source>
</evidence>
<dbReference type="Gene3D" id="2.40.50.100">
    <property type="match status" value="1"/>
</dbReference>
<dbReference type="GO" id="GO:1990281">
    <property type="term" value="C:efflux pump complex"/>
    <property type="evidence" value="ECO:0007669"/>
    <property type="project" value="TreeGrafter"/>
</dbReference>
<dbReference type="Pfam" id="PF25967">
    <property type="entry name" value="RND-MFP_C"/>
    <property type="match status" value="1"/>
</dbReference>
<dbReference type="Pfam" id="PF25944">
    <property type="entry name" value="Beta-barrel_RND"/>
    <property type="match status" value="1"/>
</dbReference>
<comment type="caution">
    <text evidence="5">The sequence shown here is derived from an EMBL/GenBank/DDBJ whole genome shotgun (WGS) entry which is preliminary data.</text>
</comment>
<evidence type="ECO:0000259" key="3">
    <source>
        <dbReference type="Pfam" id="PF25944"/>
    </source>
</evidence>
<evidence type="ECO:0000259" key="4">
    <source>
        <dbReference type="Pfam" id="PF25967"/>
    </source>
</evidence>
<sequence length="343" mass="36481">MKHSVILIPACLLLLVNVGCSKGSKQKPESITDIQKREGVPVTVVKVQRTAIQDFETAGGTVEGISQTTMVCPTPGVIAEIYVSVGQSVAAGAQLMRIEPDGPSSLDITQAQYEQAQKSLERMTTLAEEGGVSQEALDQVKTGYAAAKATYSAAKRSETLFAPFAGIVANIYKPVRDRADRNIALLELAVYSKVKVKMQVSDALINKFKKGQKARAILGSDTLSGTVTLVSLAGQEMTHVFPVEALFANPDRILKPGMFVTVQVAVDERANALVLPMETVISEGKSNSVFVVSADKLASKRQVVLGIRGGNEYEIISGVQEGESVVTTGSSLLTEATLVKIVN</sequence>